<evidence type="ECO:0000256" key="7">
    <source>
        <dbReference type="ARBA" id="ARBA00022729"/>
    </source>
</evidence>
<dbReference type="PRINTS" id="PR00834">
    <property type="entry name" value="PROTEASES2C"/>
</dbReference>
<accession>A0A8B2NMV8</accession>
<evidence type="ECO:0000256" key="3">
    <source>
        <dbReference type="ARBA" id="ARBA00010541"/>
    </source>
</evidence>
<dbReference type="PANTHER" id="PTHR22939:SF129">
    <property type="entry name" value="SERINE PROTEASE HTRA2, MITOCHONDRIAL"/>
    <property type="match status" value="1"/>
</dbReference>
<dbReference type="RefSeq" id="WP_111347571.1">
    <property type="nucleotide sequence ID" value="NZ_QHHQ01000003.1"/>
</dbReference>
<dbReference type="EMBL" id="QHHQ01000003">
    <property type="protein sequence ID" value="RAI01026.1"/>
    <property type="molecule type" value="Genomic_DNA"/>
</dbReference>
<protein>
    <recommendedName>
        <fullName evidence="5">Probable periplasmic serine endoprotease DegP-like</fullName>
        <ecNumber evidence="4">3.4.21.107</ecNumber>
    </recommendedName>
    <alternativeName>
        <fullName evidence="13">Protease Do</fullName>
    </alternativeName>
</protein>
<dbReference type="InterPro" id="IPR001478">
    <property type="entry name" value="PDZ"/>
</dbReference>
<comment type="subcellular location">
    <subcellularLocation>
        <location evidence="2">Periplasm</location>
    </subcellularLocation>
</comment>
<dbReference type="CDD" id="cd10839">
    <property type="entry name" value="cpPDZ1_DegP-like"/>
    <property type="match status" value="1"/>
</dbReference>
<dbReference type="InterPro" id="IPR036034">
    <property type="entry name" value="PDZ_sf"/>
</dbReference>
<feature type="active site" description="Charge relay system" evidence="14">
    <location>
        <position position="164"/>
    </location>
</feature>
<dbReference type="Pfam" id="PF17820">
    <property type="entry name" value="PDZ_6"/>
    <property type="match status" value="1"/>
</dbReference>
<dbReference type="InterPro" id="IPR041489">
    <property type="entry name" value="PDZ_6"/>
</dbReference>
<evidence type="ECO:0000313" key="18">
    <source>
        <dbReference type="EMBL" id="RAI01026.1"/>
    </source>
</evidence>
<dbReference type="NCBIfam" id="TIGR02037">
    <property type="entry name" value="degP_htrA_DO"/>
    <property type="match status" value="1"/>
</dbReference>
<keyword evidence="10" id="KW-0378">Hydrolase</keyword>
<dbReference type="SUPFAM" id="SSF50156">
    <property type="entry name" value="PDZ domain-like"/>
    <property type="match status" value="2"/>
</dbReference>
<keyword evidence="6 18" id="KW-0645">Protease</keyword>
<dbReference type="GO" id="GO:0006508">
    <property type="term" value="P:proteolysis"/>
    <property type="evidence" value="ECO:0007669"/>
    <property type="project" value="UniProtKB-KW"/>
</dbReference>
<dbReference type="InterPro" id="IPR009003">
    <property type="entry name" value="Peptidase_S1_PA"/>
</dbReference>
<sequence>MKRLHSSFVAILVATTALAGVPTIMQGTAAQAAAPQIEGSALPGSFSSIVKANKDAVVTVTVDERAPGMSGITNDTTPKSGEPSPFDDFLRRYFGMPPEGEPDDGSSAVPHPAIQGLGSGFIVDSNGTIVTNNHVVRNADRITVILSDGTKFQAHLIGTDEKTDIAVIKIDAEHALPTVRWGNSDDVTPGDWVLAIGNPFGLGGTVTAGIVSALGRDLQSGPYDDFIQVDAPINQGNSGGPLLDAAGHVIGVNAAIYSPTGGNVGVGFAIPSNLAENIVEKLTTSGHVDRGYLGVMIQLLDQNVAEALGIDGTDGALVTEVTSGSPAAASGLRAGDVITGFAGRTVGSPHELSRIVADANAGTPAEVGLIRDGKAMTLKVTVGAMPNEDTVVAAEDETYAPTGRLGLALIDLTPQLRQQFNLGADDTGALVAAVDPDKAAAEAGIEVGDVIVAVGTEATHDAQQTNDLIQKSETGSGKVLLLVERNGHRLYVALDAKVG</sequence>
<gene>
    <name evidence="18" type="ORF">DLJ53_17540</name>
</gene>
<dbReference type="PROSITE" id="PS50106">
    <property type="entry name" value="PDZ"/>
    <property type="match status" value="2"/>
</dbReference>
<dbReference type="SUPFAM" id="SSF50494">
    <property type="entry name" value="Trypsin-like serine proteases"/>
    <property type="match status" value="1"/>
</dbReference>
<organism evidence="18 19">
    <name type="scientific">Acuticoccus sediminis</name>
    <dbReference type="NCBI Taxonomy" id="2184697"/>
    <lineage>
        <taxon>Bacteria</taxon>
        <taxon>Pseudomonadati</taxon>
        <taxon>Pseudomonadota</taxon>
        <taxon>Alphaproteobacteria</taxon>
        <taxon>Hyphomicrobiales</taxon>
        <taxon>Amorphaceae</taxon>
        <taxon>Acuticoccus</taxon>
    </lineage>
</organism>
<evidence type="ECO:0000256" key="2">
    <source>
        <dbReference type="ARBA" id="ARBA00004418"/>
    </source>
</evidence>
<dbReference type="OrthoDB" id="9758917at2"/>
<feature type="active site" description="Charge relay system" evidence="14">
    <location>
        <position position="134"/>
    </location>
</feature>
<feature type="binding site" evidence="15">
    <location>
        <position position="134"/>
    </location>
    <ligand>
        <name>substrate</name>
    </ligand>
</feature>
<evidence type="ECO:0000256" key="11">
    <source>
        <dbReference type="ARBA" id="ARBA00022825"/>
    </source>
</evidence>
<feature type="domain" description="PDZ" evidence="17">
    <location>
        <begin position="391"/>
        <end position="487"/>
    </location>
</feature>
<dbReference type="InterPro" id="IPR011782">
    <property type="entry name" value="Pept_S1C_Do"/>
</dbReference>
<dbReference type="GO" id="GO:0042597">
    <property type="term" value="C:periplasmic space"/>
    <property type="evidence" value="ECO:0007669"/>
    <property type="project" value="UniProtKB-SubCell"/>
</dbReference>
<feature type="binding site" evidence="15">
    <location>
        <begin position="236"/>
        <end position="238"/>
    </location>
    <ligand>
        <name>substrate</name>
    </ligand>
</feature>
<evidence type="ECO:0000256" key="15">
    <source>
        <dbReference type="PIRSR" id="PIRSR611782-2"/>
    </source>
</evidence>
<keyword evidence="19" id="KW-1185">Reference proteome</keyword>
<keyword evidence="12" id="KW-0346">Stress response</keyword>
<comment type="similarity">
    <text evidence="3">Belongs to the peptidase S1C family.</text>
</comment>
<evidence type="ECO:0000256" key="6">
    <source>
        <dbReference type="ARBA" id="ARBA00022670"/>
    </source>
</evidence>
<keyword evidence="9" id="KW-0574">Periplasm</keyword>
<feature type="binding site" evidence="15">
    <location>
        <position position="164"/>
    </location>
    <ligand>
        <name>substrate</name>
    </ligand>
</feature>
<dbReference type="FunFam" id="2.40.10.120:FF:000007">
    <property type="entry name" value="Periplasmic serine endoprotease DegP-like"/>
    <property type="match status" value="1"/>
</dbReference>
<feature type="chain" id="PRO_5038423413" description="Probable periplasmic serine endoprotease DegP-like" evidence="16">
    <location>
        <begin position="20"/>
        <end position="499"/>
    </location>
</feature>
<keyword evidence="7 16" id="KW-0732">Signal</keyword>
<name>A0A8B2NMV8_9HYPH</name>
<keyword evidence="8" id="KW-0677">Repeat</keyword>
<evidence type="ECO:0000313" key="19">
    <source>
        <dbReference type="Proteomes" id="UP000249590"/>
    </source>
</evidence>
<comment type="catalytic activity">
    <reaction evidence="1">
        <text>Acts on substrates that are at least partially unfolded. The cleavage site P1 residue is normally between a pair of hydrophobic residues, such as Val-|-Val.</text>
        <dbReference type="EC" id="3.4.21.107"/>
    </reaction>
</comment>
<dbReference type="SMART" id="SM00228">
    <property type="entry name" value="PDZ"/>
    <property type="match status" value="2"/>
</dbReference>
<dbReference type="Gene3D" id="2.30.42.10">
    <property type="match status" value="2"/>
</dbReference>
<dbReference type="GO" id="GO:0004252">
    <property type="term" value="F:serine-type endopeptidase activity"/>
    <property type="evidence" value="ECO:0007669"/>
    <property type="project" value="InterPro"/>
</dbReference>
<dbReference type="AlphaFoldDB" id="A0A8B2NMV8"/>
<keyword evidence="11" id="KW-0720">Serine protease</keyword>
<dbReference type="InterPro" id="IPR001940">
    <property type="entry name" value="Peptidase_S1C"/>
</dbReference>
<evidence type="ECO:0000256" key="9">
    <source>
        <dbReference type="ARBA" id="ARBA00022764"/>
    </source>
</evidence>
<evidence type="ECO:0000256" key="4">
    <source>
        <dbReference type="ARBA" id="ARBA00013035"/>
    </source>
</evidence>
<evidence type="ECO:0000256" key="10">
    <source>
        <dbReference type="ARBA" id="ARBA00022801"/>
    </source>
</evidence>
<evidence type="ECO:0000256" key="16">
    <source>
        <dbReference type="SAM" id="SignalP"/>
    </source>
</evidence>
<dbReference type="Proteomes" id="UP000249590">
    <property type="component" value="Unassembled WGS sequence"/>
</dbReference>
<dbReference type="PANTHER" id="PTHR22939">
    <property type="entry name" value="SERINE PROTEASE FAMILY S1C HTRA-RELATED"/>
    <property type="match status" value="1"/>
</dbReference>
<feature type="active site" description="Charge relay system" evidence="14">
    <location>
        <position position="238"/>
    </location>
</feature>
<evidence type="ECO:0000256" key="5">
    <source>
        <dbReference type="ARBA" id="ARBA00013958"/>
    </source>
</evidence>
<evidence type="ECO:0000256" key="13">
    <source>
        <dbReference type="ARBA" id="ARBA00032850"/>
    </source>
</evidence>
<evidence type="ECO:0000256" key="12">
    <source>
        <dbReference type="ARBA" id="ARBA00023016"/>
    </source>
</evidence>
<proteinExistence type="inferred from homology"/>
<dbReference type="Gene3D" id="2.40.10.120">
    <property type="match status" value="1"/>
</dbReference>
<evidence type="ECO:0000256" key="1">
    <source>
        <dbReference type="ARBA" id="ARBA00001772"/>
    </source>
</evidence>
<evidence type="ECO:0000256" key="8">
    <source>
        <dbReference type="ARBA" id="ARBA00022737"/>
    </source>
</evidence>
<comment type="caution">
    <text evidence="18">The sequence shown here is derived from an EMBL/GenBank/DDBJ whole genome shotgun (WGS) entry which is preliminary data.</text>
</comment>
<dbReference type="Pfam" id="PF13180">
    <property type="entry name" value="PDZ_2"/>
    <property type="match status" value="1"/>
</dbReference>
<evidence type="ECO:0000259" key="17">
    <source>
        <dbReference type="PROSITE" id="PS50106"/>
    </source>
</evidence>
<reference evidence="18 19" key="1">
    <citation type="submission" date="2018-05" db="EMBL/GenBank/DDBJ databases">
        <title>Acuticoccus sediminis sp. nov., isolated from deep-sea sediment of Indian Ocean.</title>
        <authorList>
            <person name="Liu X."/>
            <person name="Lai Q."/>
            <person name="Du Y."/>
            <person name="Sun F."/>
            <person name="Zhang X."/>
            <person name="Wang S."/>
            <person name="Shao Z."/>
        </authorList>
    </citation>
    <scope>NUCLEOTIDE SEQUENCE [LARGE SCALE GENOMIC DNA]</scope>
    <source>
        <strain evidence="18 19">PTG4-2</strain>
    </source>
</reference>
<dbReference type="EC" id="3.4.21.107" evidence="4"/>
<evidence type="ECO:0000256" key="14">
    <source>
        <dbReference type="PIRSR" id="PIRSR611782-1"/>
    </source>
</evidence>
<dbReference type="Pfam" id="PF13365">
    <property type="entry name" value="Trypsin_2"/>
    <property type="match status" value="1"/>
</dbReference>
<feature type="signal peptide" evidence="16">
    <location>
        <begin position="1"/>
        <end position="19"/>
    </location>
</feature>
<feature type="domain" description="PDZ" evidence="17">
    <location>
        <begin position="296"/>
        <end position="346"/>
    </location>
</feature>